<feature type="compositionally biased region" description="Pro residues" evidence="1">
    <location>
        <begin position="194"/>
        <end position="213"/>
    </location>
</feature>
<keyword evidence="2" id="KW-0812">Transmembrane</keyword>
<proteinExistence type="predicted"/>
<evidence type="ECO:0000313" key="4">
    <source>
        <dbReference type="Proteomes" id="UP000466104"/>
    </source>
</evidence>
<feature type="region of interest" description="Disordered" evidence="1">
    <location>
        <begin position="271"/>
        <end position="294"/>
    </location>
</feature>
<evidence type="ECO:0000256" key="2">
    <source>
        <dbReference type="SAM" id="Phobius"/>
    </source>
</evidence>
<dbReference type="Proteomes" id="UP000466104">
    <property type="component" value="Unassembled WGS sequence"/>
</dbReference>
<accession>A0A7K0J8T0</accession>
<name>A0A7K0J8T0_9ACTN</name>
<gene>
    <name evidence="3" type="ORF">FYJ43_10070</name>
</gene>
<organism evidence="3 4">
    <name type="scientific">Cutibacterium porci</name>
    <dbReference type="NCBI Taxonomy" id="2605781"/>
    <lineage>
        <taxon>Bacteria</taxon>
        <taxon>Bacillati</taxon>
        <taxon>Actinomycetota</taxon>
        <taxon>Actinomycetes</taxon>
        <taxon>Propionibacteriales</taxon>
        <taxon>Propionibacteriaceae</taxon>
        <taxon>Cutibacterium</taxon>
    </lineage>
</organism>
<feature type="region of interest" description="Disordered" evidence="1">
    <location>
        <begin position="187"/>
        <end position="229"/>
    </location>
</feature>
<reference evidence="3 4" key="1">
    <citation type="submission" date="2019-08" db="EMBL/GenBank/DDBJ databases">
        <title>In-depth cultivation of the pig gut microbiome towards novel bacterial diversity and tailored functional studies.</title>
        <authorList>
            <person name="Wylensek D."/>
            <person name="Hitch T.C.A."/>
            <person name="Clavel T."/>
        </authorList>
    </citation>
    <scope>NUCLEOTIDE SEQUENCE [LARGE SCALE GENOMIC DNA]</scope>
    <source>
        <strain evidence="3 4">WCA-380-WT-3A</strain>
    </source>
</reference>
<protein>
    <recommendedName>
        <fullName evidence="5">Bacterial Ig-like domain-containing protein</fullName>
    </recommendedName>
</protein>
<dbReference type="RefSeq" id="WP_154564529.1">
    <property type="nucleotide sequence ID" value="NZ_VUMG01000003.1"/>
</dbReference>
<dbReference type="AlphaFoldDB" id="A0A7K0J8T0"/>
<evidence type="ECO:0000313" key="3">
    <source>
        <dbReference type="EMBL" id="MSS46356.1"/>
    </source>
</evidence>
<keyword evidence="2" id="KW-1133">Transmembrane helix</keyword>
<sequence>MSASLDQSGTLEAKGTLRTQTGQPVSQALINLAVDGKLFTAGMTRDDGSWSASLRLPSPMQNGPHELLATFDGATGVGAASVSGTFSMPPQPTLLTAAAKPMTAAPGALLNVTGKAALFDHRPVADSHVAIVLGDDGQAALTTPTDPQGNYQAVVPIPLDAPHGPFNVTVKLVDSRYGASQQTITVQVASASPSPTPTPSLRPTPSTPTPSSPTPTTSEDGRIPMASSSPIPVAHRSVLDSFGGRKPLLILAIVIGVLLLGVLLGSFTRHRGDKGSSEGDGNSLFDDWDGPSQR</sequence>
<evidence type="ECO:0000256" key="1">
    <source>
        <dbReference type="SAM" id="MobiDB-lite"/>
    </source>
</evidence>
<evidence type="ECO:0008006" key="5">
    <source>
        <dbReference type="Google" id="ProtNLM"/>
    </source>
</evidence>
<keyword evidence="2" id="KW-0472">Membrane</keyword>
<feature type="transmembrane region" description="Helical" evidence="2">
    <location>
        <begin position="248"/>
        <end position="267"/>
    </location>
</feature>
<keyword evidence="4" id="KW-1185">Reference proteome</keyword>
<comment type="caution">
    <text evidence="3">The sequence shown here is derived from an EMBL/GenBank/DDBJ whole genome shotgun (WGS) entry which is preliminary data.</text>
</comment>
<dbReference type="EMBL" id="VUMG01000003">
    <property type="protein sequence ID" value="MSS46356.1"/>
    <property type="molecule type" value="Genomic_DNA"/>
</dbReference>